<comment type="cofactor">
    <cofactor evidence="9">
        <name>corrinoid</name>
        <dbReference type="ChEBI" id="CHEBI:33913"/>
    </cofactor>
</comment>
<evidence type="ECO:0000256" key="2">
    <source>
        <dbReference type="ARBA" id="ARBA00022475"/>
    </source>
</evidence>
<keyword evidence="12" id="KW-1185">Reference proteome</keyword>
<accession>A0A2P5P764</accession>
<evidence type="ECO:0000256" key="4">
    <source>
        <dbReference type="ARBA" id="ARBA00022723"/>
    </source>
</evidence>
<dbReference type="InterPro" id="IPR012832">
    <property type="entry name" value="RDH"/>
</dbReference>
<protein>
    <submittedName>
        <fullName evidence="11">Reductive dehalogenase</fullName>
    </submittedName>
</protein>
<keyword evidence="4" id="KW-0479">Metal-binding</keyword>
<evidence type="ECO:0000313" key="12">
    <source>
        <dbReference type="Proteomes" id="UP000235653"/>
    </source>
</evidence>
<dbReference type="InterPro" id="IPR019546">
    <property type="entry name" value="TAT_signal_bac_arc"/>
</dbReference>
<gene>
    <name evidence="11" type="ORF">JP09_007145</name>
</gene>
<dbReference type="GO" id="GO:0005886">
    <property type="term" value="C:plasma membrane"/>
    <property type="evidence" value="ECO:0007669"/>
    <property type="project" value="UniProtKB-SubCell"/>
</dbReference>
<dbReference type="GO" id="GO:0051539">
    <property type="term" value="F:4 iron, 4 sulfur cluster binding"/>
    <property type="evidence" value="ECO:0007669"/>
    <property type="project" value="UniProtKB-KW"/>
</dbReference>
<dbReference type="InterPro" id="IPR017896">
    <property type="entry name" value="4Fe4S_Fe-S-bd"/>
</dbReference>
<evidence type="ECO:0000256" key="6">
    <source>
        <dbReference type="ARBA" id="ARBA00023004"/>
    </source>
</evidence>
<dbReference type="SUPFAM" id="SSF54862">
    <property type="entry name" value="4Fe-4S ferredoxins"/>
    <property type="match status" value="1"/>
</dbReference>
<dbReference type="AlphaFoldDB" id="A0A2P5P764"/>
<dbReference type="PROSITE" id="PS51379">
    <property type="entry name" value="4FE4S_FER_2"/>
    <property type="match status" value="2"/>
</dbReference>
<dbReference type="InterPro" id="IPR017900">
    <property type="entry name" value="4Fe4S_Fe_S_CS"/>
</dbReference>
<keyword evidence="2" id="KW-1003">Cell membrane</keyword>
<dbReference type="GO" id="GO:0046872">
    <property type="term" value="F:metal ion binding"/>
    <property type="evidence" value="ECO:0007669"/>
    <property type="project" value="UniProtKB-KW"/>
</dbReference>
<evidence type="ECO:0000256" key="9">
    <source>
        <dbReference type="ARBA" id="ARBA00029374"/>
    </source>
</evidence>
<dbReference type="Proteomes" id="UP000235653">
    <property type="component" value="Unassembled WGS sequence"/>
</dbReference>
<name>A0A2P5P764_9CHLR</name>
<organism evidence="11 12">
    <name type="scientific">Dehalogenimonas etheniformans</name>
    <dbReference type="NCBI Taxonomy" id="1536648"/>
    <lineage>
        <taxon>Bacteria</taxon>
        <taxon>Bacillati</taxon>
        <taxon>Chloroflexota</taxon>
        <taxon>Dehalococcoidia</taxon>
        <taxon>Dehalococcoidales</taxon>
        <taxon>Dehalococcoidaceae</taxon>
        <taxon>Dehalogenimonas</taxon>
    </lineage>
</organism>
<dbReference type="PROSITE" id="PS51318">
    <property type="entry name" value="TAT"/>
    <property type="match status" value="1"/>
</dbReference>
<sequence>MSTFHSAISRREFMKGLGLAGVGVGASALVGPTFHDMDEMVAAPTAISRKPWWVKVVDTPPMPMDLSVLKPGRTKALPPTTPAQDNLGPYIAYFQKQFPDWKPSGHWSDYRNGHTAQQFADIKWDALVSHPWMIPPPAMKPPYIMGMRPQGFREYASWKERGYSSRWQGTPEEALKICKVSAQLAGAADLGVIPVDDNFLRVMWGNNGTTQYEFGDVEDFVFTPNDIAPTKVVIPKTCKWYLHWTSRNPYWQANQYCATAGYEGIVSEHPYWVNTLQSIENFLWGLGYLSLSNVHGTYQPSGYAGVMAGSSELGRAGYAMSPKYGLGMRAMWGFLTDLPLAETKPIDAGMWKFCHNCGICAEECTFQSIPKGDPTWEAPSDYQYADRYNPGYLAWRNDTTKCHHCPVCMTVCPFSRNNPSDASIHDIVKATTANTSVFNGFFAKMERTMGGNKFKHPDLVWEADFEPMGVWSE</sequence>
<dbReference type="RefSeq" id="WP_102331118.1">
    <property type="nucleotide sequence ID" value="NZ_CP058566.2"/>
</dbReference>
<feature type="domain" description="4Fe-4S ferredoxin-type" evidence="10">
    <location>
        <begin position="393"/>
        <end position="422"/>
    </location>
</feature>
<evidence type="ECO:0000259" key="10">
    <source>
        <dbReference type="PROSITE" id="PS51379"/>
    </source>
</evidence>
<dbReference type="NCBIfam" id="TIGR02486">
    <property type="entry name" value="RDH"/>
    <property type="match status" value="1"/>
</dbReference>
<reference evidence="11 12" key="1">
    <citation type="journal article" date="2017" name="ISME J.">
        <title>Grape pomace compost harbors organohalide-respiring Dehalogenimonas species with novel reductive dehalogenase genes.</title>
        <authorList>
            <person name="Yang Y."/>
            <person name="Higgins S.A."/>
            <person name="Yan J."/>
            <person name="Simsir B."/>
            <person name="Chourey K."/>
            <person name="Iyer R."/>
            <person name="Hettich R.L."/>
            <person name="Baldwin B."/>
            <person name="Ogles D.M."/>
            <person name="Loffler F.E."/>
        </authorList>
    </citation>
    <scope>NUCLEOTIDE SEQUENCE [LARGE SCALE GENOMIC DNA]</scope>
    <source>
        <strain evidence="11 12">GP</strain>
    </source>
</reference>
<evidence type="ECO:0000256" key="8">
    <source>
        <dbReference type="ARBA" id="ARBA00023136"/>
    </source>
</evidence>
<dbReference type="Gene3D" id="3.30.70.20">
    <property type="match status" value="1"/>
</dbReference>
<dbReference type="OrthoDB" id="166086at2"/>
<dbReference type="PROSITE" id="PS00198">
    <property type="entry name" value="4FE4S_FER_1"/>
    <property type="match status" value="1"/>
</dbReference>
<keyword evidence="3" id="KW-0004">4Fe-4S</keyword>
<keyword evidence="7" id="KW-0411">Iron-sulfur</keyword>
<dbReference type="InterPro" id="IPR006311">
    <property type="entry name" value="TAT_signal"/>
</dbReference>
<evidence type="ECO:0000313" key="11">
    <source>
        <dbReference type="EMBL" id="PPD58109.1"/>
    </source>
</evidence>
<dbReference type="EMBL" id="JQAN02000010">
    <property type="protein sequence ID" value="PPD58109.1"/>
    <property type="molecule type" value="Genomic_DNA"/>
</dbReference>
<feature type="domain" description="4Fe-4S ferredoxin-type" evidence="10">
    <location>
        <begin position="342"/>
        <end position="374"/>
    </location>
</feature>
<evidence type="ECO:0000256" key="5">
    <source>
        <dbReference type="ARBA" id="ARBA00022729"/>
    </source>
</evidence>
<evidence type="ECO:0000256" key="1">
    <source>
        <dbReference type="ARBA" id="ARBA00004236"/>
    </source>
</evidence>
<dbReference type="NCBIfam" id="TIGR01409">
    <property type="entry name" value="TAT_signal_seq"/>
    <property type="match status" value="1"/>
</dbReference>
<keyword evidence="6" id="KW-0408">Iron</keyword>
<keyword evidence="8" id="KW-0472">Membrane</keyword>
<comment type="caution">
    <text evidence="11">The sequence shown here is derived from an EMBL/GenBank/DDBJ whole genome shotgun (WGS) entry which is preliminary data.</text>
</comment>
<evidence type="ECO:0000256" key="3">
    <source>
        <dbReference type="ARBA" id="ARBA00022485"/>
    </source>
</evidence>
<comment type="subcellular location">
    <subcellularLocation>
        <location evidence="1">Cell membrane</location>
    </subcellularLocation>
</comment>
<evidence type="ECO:0000256" key="7">
    <source>
        <dbReference type="ARBA" id="ARBA00023014"/>
    </source>
</evidence>
<keyword evidence="5" id="KW-0732">Signal</keyword>
<proteinExistence type="predicted"/>